<feature type="chain" id="PRO_5042463330" evidence="2">
    <location>
        <begin position="18"/>
        <end position="118"/>
    </location>
</feature>
<organism evidence="3 4">
    <name type="scientific">Galendromus occidentalis</name>
    <name type="common">western predatory mite</name>
    <dbReference type="NCBI Taxonomy" id="34638"/>
    <lineage>
        <taxon>Eukaryota</taxon>
        <taxon>Metazoa</taxon>
        <taxon>Ecdysozoa</taxon>
        <taxon>Arthropoda</taxon>
        <taxon>Chelicerata</taxon>
        <taxon>Arachnida</taxon>
        <taxon>Acari</taxon>
        <taxon>Parasitiformes</taxon>
        <taxon>Mesostigmata</taxon>
        <taxon>Gamasina</taxon>
        <taxon>Phytoseioidea</taxon>
        <taxon>Phytoseiidae</taxon>
        <taxon>Typhlodrominae</taxon>
        <taxon>Galendromus</taxon>
    </lineage>
</organism>
<accession>A0AAJ6QYI2</accession>
<proteinExistence type="predicted"/>
<evidence type="ECO:0000256" key="2">
    <source>
        <dbReference type="SAM" id="SignalP"/>
    </source>
</evidence>
<dbReference type="Proteomes" id="UP000694867">
    <property type="component" value="Unplaced"/>
</dbReference>
<keyword evidence="1" id="KW-1133">Transmembrane helix</keyword>
<dbReference type="GeneID" id="100905697"/>
<evidence type="ECO:0000256" key="1">
    <source>
        <dbReference type="SAM" id="Phobius"/>
    </source>
</evidence>
<sequence>MEYGLVCLSLLVAHSAAASLHPLDVTLESSGGTPTGFASGDHAIASAASLSVLTNKESCTFNDWFSQLSIWIQIPLAIGIFLGFMSLLVVILNIFLFSLTVCCGFCFACFISDGYIPV</sequence>
<keyword evidence="2" id="KW-0732">Signal</keyword>
<keyword evidence="3" id="KW-1185">Reference proteome</keyword>
<feature type="transmembrane region" description="Helical" evidence="1">
    <location>
        <begin position="70"/>
        <end position="90"/>
    </location>
</feature>
<dbReference type="KEGG" id="goe:100905697"/>
<gene>
    <name evidence="4" type="primary">LOC100905697</name>
</gene>
<evidence type="ECO:0000313" key="3">
    <source>
        <dbReference type="Proteomes" id="UP000694867"/>
    </source>
</evidence>
<keyword evidence="1" id="KW-0812">Transmembrane</keyword>
<name>A0AAJ6QYI2_9ACAR</name>
<reference evidence="4" key="1">
    <citation type="submission" date="2025-08" db="UniProtKB">
        <authorList>
            <consortium name="RefSeq"/>
        </authorList>
    </citation>
    <scope>IDENTIFICATION</scope>
</reference>
<keyword evidence="1" id="KW-0472">Membrane</keyword>
<dbReference type="AlphaFoldDB" id="A0AAJ6QYI2"/>
<evidence type="ECO:0000313" key="4">
    <source>
        <dbReference type="RefSeq" id="XP_003748039.1"/>
    </source>
</evidence>
<feature type="signal peptide" evidence="2">
    <location>
        <begin position="1"/>
        <end position="17"/>
    </location>
</feature>
<protein>
    <submittedName>
        <fullName evidence="4">Uncharacterized protein LOC100905697</fullName>
    </submittedName>
</protein>
<dbReference type="RefSeq" id="XP_003748039.1">
    <property type="nucleotide sequence ID" value="XM_003747991.1"/>
</dbReference>
<feature type="transmembrane region" description="Helical" evidence="1">
    <location>
        <begin position="95"/>
        <end position="116"/>
    </location>
</feature>